<keyword evidence="2" id="KW-1185">Reference proteome</keyword>
<protein>
    <submittedName>
        <fullName evidence="1">Uncharacterized protein</fullName>
    </submittedName>
</protein>
<dbReference type="AlphaFoldDB" id="A0AAD7HF29"/>
<evidence type="ECO:0000313" key="2">
    <source>
        <dbReference type="Proteomes" id="UP001215598"/>
    </source>
</evidence>
<gene>
    <name evidence="1" type="ORF">B0H16DRAFT_1475119</name>
</gene>
<proteinExistence type="predicted"/>
<reference evidence="1" key="1">
    <citation type="submission" date="2023-03" db="EMBL/GenBank/DDBJ databases">
        <title>Massive genome expansion in bonnet fungi (Mycena s.s.) driven by repeated elements and novel gene families across ecological guilds.</title>
        <authorList>
            <consortium name="Lawrence Berkeley National Laboratory"/>
            <person name="Harder C.B."/>
            <person name="Miyauchi S."/>
            <person name="Viragh M."/>
            <person name="Kuo A."/>
            <person name="Thoen E."/>
            <person name="Andreopoulos B."/>
            <person name="Lu D."/>
            <person name="Skrede I."/>
            <person name="Drula E."/>
            <person name="Henrissat B."/>
            <person name="Morin E."/>
            <person name="Kohler A."/>
            <person name="Barry K."/>
            <person name="LaButti K."/>
            <person name="Morin E."/>
            <person name="Salamov A."/>
            <person name="Lipzen A."/>
            <person name="Mereny Z."/>
            <person name="Hegedus B."/>
            <person name="Baldrian P."/>
            <person name="Stursova M."/>
            <person name="Weitz H."/>
            <person name="Taylor A."/>
            <person name="Grigoriev I.V."/>
            <person name="Nagy L.G."/>
            <person name="Martin F."/>
            <person name="Kauserud H."/>
        </authorList>
    </citation>
    <scope>NUCLEOTIDE SEQUENCE</scope>
    <source>
        <strain evidence="1">CBHHK182m</strain>
    </source>
</reference>
<sequence length="287" mass="32604">MTSIAHSAADSVWPTLDHPGHTTSCSLYPSSLPTLSLLEIEARRCRATPLLPDFGLSAARYLHPLRIPTATSSPVLQSDPQIPARQFKQNKSSQSSLLSCTFFSFRPRRPPISHSIPHVAAAAIFVPHVRRAREKRETTYWRALIAWCGESNPALAPALFDLLLSSSVPHPRYLLSVQSRRMRMRRYEKRFKKYAAKEIVFFYTKPVRDVLNFLRVTYACADTTREYLRKIDKSGYTPTREHSSRMAPGYAHRKNEAQAGKANLRIARISERRIDEAVLGPTEMNLN</sequence>
<accession>A0AAD7HF29</accession>
<dbReference type="Proteomes" id="UP001215598">
    <property type="component" value="Unassembled WGS sequence"/>
</dbReference>
<name>A0AAD7HF29_9AGAR</name>
<dbReference type="EMBL" id="JARKIB010000256">
    <property type="protein sequence ID" value="KAJ7719105.1"/>
    <property type="molecule type" value="Genomic_DNA"/>
</dbReference>
<evidence type="ECO:0000313" key="1">
    <source>
        <dbReference type="EMBL" id="KAJ7719105.1"/>
    </source>
</evidence>
<comment type="caution">
    <text evidence="1">The sequence shown here is derived from an EMBL/GenBank/DDBJ whole genome shotgun (WGS) entry which is preliminary data.</text>
</comment>
<organism evidence="1 2">
    <name type="scientific">Mycena metata</name>
    <dbReference type="NCBI Taxonomy" id="1033252"/>
    <lineage>
        <taxon>Eukaryota</taxon>
        <taxon>Fungi</taxon>
        <taxon>Dikarya</taxon>
        <taxon>Basidiomycota</taxon>
        <taxon>Agaricomycotina</taxon>
        <taxon>Agaricomycetes</taxon>
        <taxon>Agaricomycetidae</taxon>
        <taxon>Agaricales</taxon>
        <taxon>Marasmiineae</taxon>
        <taxon>Mycenaceae</taxon>
        <taxon>Mycena</taxon>
    </lineage>
</organism>